<dbReference type="SUPFAM" id="SSF49303">
    <property type="entry name" value="beta-Galactosidase/glucuronidase domain"/>
    <property type="match status" value="1"/>
</dbReference>
<dbReference type="EC" id="3.2.1.25" evidence="3"/>
<dbReference type="RefSeq" id="WP_255041450.1">
    <property type="nucleotide sequence ID" value="NZ_JANEYT010000011.1"/>
</dbReference>
<gene>
    <name evidence="11" type="ORF">NHN17_06860</name>
</gene>
<comment type="caution">
    <text evidence="11">The sequence shown here is derived from an EMBL/GenBank/DDBJ whole genome shotgun (WGS) entry which is preliminary data.</text>
</comment>
<comment type="catalytic activity">
    <reaction evidence="1">
        <text>Hydrolysis of terminal, non-reducing beta-D-mannose residues in beta-D-mannosides.</text>
        <dbReference type="EC" id="3.2.1.25"/>
    </reaction>
</comment>
<keyword evidence="6" id="KW-0326">Glycosidase</keyword>
<proteinExistence type="inferred from homology"/>
<dbReference type="InterPro" id="IPR006103">
    <property type="entry name" value="Glyco_hydro_2_cat"/>
</dbReference>
<feature type="signal peptide" evidence="7">
    <location>
        <begin position="1"/>
        <end position="16"/>
    </location>
</feature>
<evidence type="ECO:0000313" key="12">
    <source>
        <dbReference type="Proteomes" id="UP001524460"/>
    </source>
</evidence>
<dbReference type="Pfam" id="PF00703">
    <property type="entry name" value="Glyco_hydro_2"/>
    <property type="match status" value="1"/>
</dbReference>
<evidence type="ECO:0000256" key="4">
    <source>
        <dbReference type="ARBA" id="ARBA00022729"/>
    </source>
</evidence>
<evidence type="ECO:0000256" key="1">
    <source>
        <dbReference type="ARBA" id="ARBA00000829"/>
    </source>
</evidence>
<dbReference type="InterPro" id="IPR050887">
    <property type="entry name" value="Beta-mannosidase_GH2"/>
</dbReference>
<organism evidence="11 12">
    <name type="scientific">Photobacterium pectinilyticum</name>
    <dbReference type="NCBI Taxonomy" id="2906793"/>
    <lineage>
        <taxon>Bacteria</taxon>
        <taxon>Pseudomonadati</taxon>
        <taxon>Pseudomonadota</taxon>
        <taxon>Gammaproteobacteria</taxon>
        <taxon>Vibrionales</taxon>
        <taxon>Vibrionaceae</taxon>
        <taxon>Photobacterium</taxon>
    </lineage>
</organism>
<evidence type="ECO:0000256" key="3">
    <source>
        <dbReference type="ARBA" id="ARBA00012754"/>
    </source>
</evidence>
<evidence type="ECO:0000259" key="9">
    <source>
        <dbReference type="Pfam" id="PF02836"/>
    </source>
</evidence>
<dbReference type="EMBL" id="JANEYT010000011">
    <property type="protein sequence ID" value="MCQ1057781.1"/>
    <property type="molecule type" value="Genomic_DNA"/>
</dbReference>
<dbReference type="InterPro" id="IPR008979">
    <property type="entry name" value="Galactose-bd-like_sf"/>
</dbReference>
<keyword evidence="4 7" id="KW-0732">Signal</keyword>
<evidence type="ECO:0000256" key="6">
    <source>
        <dbReference type="ARBA" id="ARBA00023295"/>
    </source>
</evidence>
<evidence type="ECO:0000259" key="8">
    <source>
        <dbReference type="Pfam" id="PF00703"/>
    </source>
</evidence>
<dbReference type="SUPFAM" id="SSF49785">
    <property type="entry name" value="Galactose-binding domain-like"/>
    <property type="match status" value="1"/>
</dbReference>
<dbReference type="Pfam" id="PF02836">
    <property type="entry name" value="Glyco_hydro_2_C"/>
    <property type="match status" value="1"/>
</dbReference>
<feature type="chain" id="PRO_5045366749" description="beta-mannosidase" evidence="7">
    <location>
        <begin position="17"/>
        <end position="716"/>
    </location>
</feature>
<name>A0ABT1MZ55_9GAMM</name>
<sequence length="716" mass="81332">MRIILLLTLFSLSSCASVSDNNDWIVNKQSLNGNWRLEIIDENDNWAGQYNVTVPGHWKTSGVNYAGVAYYHRQFNVDRLFDSGRVWLELDGVDYESAVTVNSKYISRNVGYFIPHQVELTGHLQAGTNALNVWVNSPDEQQTADWSLHKTLIKGVLNHHDTRPGGAWSDKGQDWNSGGIWGDVTIRQTGPIALQAVKVRPQVNNIEKKVTSADIRLVVDSIREASATIEMVLQHQGGNDSEHYVIEEQIKSGQTTVELALPQVPRALWWPWDWGKPNLYDLSISVFIDGQLTDQKTVPVGFREIRLDSENKQFLVNGQPYFIRGTNYIASQWLGEVTAGQYQQDLTLMKDANINSVRVHAHVAGKAFYDLADKSGLVIWQDFPLQWGYSDTPSFAFEAARQAKAMTDLLYNHPSIAFWSGHNEPPWDAPWMQYKYPSYQPNQNKQLTESVYQALTRAGDGRVVRKASYTHEHPWLGWYSGSYKDYRTYQPSMIVSEFGAQAMPSWALMEEILQGQMEWPLREGVLNTLKYHNYQHHETLNVAHVQQGESLSHFWNNSQEYQRLVTKFAAEHLRLNKGEGVAAIYQFMFVDSWPSVTWSVLDVERTPKPGYQALKMSYQPLLAVADAELLSGRSSVTLTIINDSLNRFEDATLVVTNRYNQARWEFNGLLIEANSKLVVATDQPLNGLASYLTLEVKDNNGKTVSINRYLAEDLEG</sequence>
<dbReference type="Proteomes" id="UP001524460">
    <property type="component" value="Unassembled WGS sequence"/>
</dbReference>
<dbReference type="SUPFAM" id="SSF51445">
    <property type="entry name" value="(Trans)glycosidases"/>
    <property type="match status" value="1"/>
</dbReference>
<evidence type="ECO:0000256" key="7">
    <source>
        <dbReference type="SAM" id="SignalP"/>
    </source>
</evidence>
<dbReference type="Pfam" id="PF22666">
    <property type="entry name" value="Glyco_hydro_2_N2"/>
    <property type="match status" value="1"/>
</dbReference>
<feature type="domain" description="Glycoside hydrolase family 2 catalytic" evidence="9">
    <location>
        <begin position="310"/>
        <end position="430"/>
    </location>
</feature>
<protein>
    <recommendedName>
        <fullName evidence="3">beta-mannosidase</fullName>
        <ecNumber evidence="3">3.2.1.25</ecNumber>
    </recommendedName>
</protein>
<dbReference type="Gene3D" id="2.60.40.10">
    <property type="entry name" value="Immunoglobulins"/>
    <property type="match status" value="1"/>
</dbReference>
<comment type="similarity">
    <text evidence="2">Belongs to the glycosyl hydrolase 2 family.</text>
</comment>
<dbReference type="PANTHER" id="PTHR43730:SF1">
    <property type="entry name" value="BETA-MANNOSIDASE"/>
    <property type="match status" value="1"/>
</dbReference>
<reference evidence="11 12" key="1">
    <citation type="submission" date="2022-07" db="EMBL/GenBank/DDBJ databases">
        <title>Photobacterium pectinilyticum sp. nov., a marine bacterium isolated from surface seawater of Qingdao offshore.</title>
        <authorList>
            <person name="Wang X."/>
        </authorList>
    </citation>
    <scope>NUCLEOTIDE SEQUENCE [LARGE SCALE GENOMIC DNA]</scope>
    <source>
        <strain evidence="11 12">ZSDE20</strain>
    </source>
</reference>
<dbReference type="PROSITE" id="PS51257">
    <property type="entry name" value="PROKAR_LIPOPROTEIN"/>
    <property type="match status" value="1"/>
</dbReference>
<keyword evidence="5" id="KW-0378">Hydrolase</keyword>
<dbReference type="InterPro" id="IPR006102">
    <property type="entry name" value="Ig-like_GH2"/>
</dbReference>
<evidence type="ECO:0000259" key="10">
    <source>
        <dbReference type="Pfam" id="PF22666"/>
    </source>
</evidence>
<dbReference type="InterPro" id="IPR017853">
    <property type="entry name" value="GH"/>
</dbReference>
<dbReference type="InterPro" id="IPR036156">
    <property type="entry name" value="Beta-gal/glucu_dom_sf"/>
</dbReference>
<accession>A0ABT1MZ55</accession>
<evidence type="ECO:0000256" key="5">
    <source>
        <dbReference type="ARBA" id="ARBA00022801"/>
    </source>
</evidence>
<feature type="domain" description="Beta-mannosidase-like galactose-binding" evidence="10">
    <location>
        <begin position="70"/>
        <end position="154"/>
    </location>
</feature>
<dbReference type="Gene3D" id="2.60.120.260">
    <property type="entry name" value="Galactose-binding domain-like"/>
    <property type="match status" value="1"/>
</dbReference>
<feature type="domain" description="Glycoside hydrolase family 2 immunoglobulin-like beta-sandwich" evidence="8">
    <location>
        <begin position="196"/>
        <end position="303"/>
    </location>
</feature>
<keyword evidence="12" id="KW-1185">Reference proteome</keyword>
<dbReference type="InterPro" id="IPR054593">
    <property type="entry name" value="Beta-mannosidase-like_N2"/>
</dbReference>
<evidence type="ECO:0000256" key="2">
    <source>
        <dbReference type="ARBA" id="ARBA00007401"/>
    </source>
</evidence>
<dbReference type="Gene3D" id="3.20.20.80">
    <property type="entry name" value="Glycosidases"/>
    <property type="match status" value="1"/>
</dbReference>
<dbReference type="InterPro" id="IPR013783">
    <property type="entry name" value="Ig-like_fold"/>
</dbReference>
<dbReference type="PANTHER" id="PTHR43730">
    <property type="entry name" value="BETA-MANNOSIDASE"/>
    <property type="match status" value="1"/>
</dbReference>
<evidence type="ECO:0000313" key="11">
    <source>
        <dbReference type="EMBL" id="MCQ1057781.1"/>
    </source>
</evidence>